<proteinExistence type="predicted"/>
<name>A0A382D0C5_9ZZZZ</name>
<dbReference type="AlphaFoldDB" id="A0A382D0C5"/>
<sequence length="359" mass="40471">MELAKNIKQLLFEGTVIPAHPLALDQYRLLDEYHQRLLTRYYIDSGAGGIAIGVHTTQFEIRDSKIDLFEKILSLAVEEIQRRPLIKPFIKVAGICGPTEQAIIEADIAYGLGYDLGLLSINGLGDWTEEELLERAKIVSEHIPVFGFYLQPSVGGKVLSENFWKEFSEIPGVCAIKIAPFNRYQTLEVVRAVCNSSRCDEIAIYTGNDDNIINDLLTTYEIQTNEGVVQKEIVGGLLGHWAVWVHSAVDLLNDIKKAKKQGHFMSKDWLTRNIQVTDSNSAFFDSKNNFKGCIAGIHEVLRRQGLLKGIWCLNPSETLSEGQSEEIDRVYKAYPHLADDAFVRENMGKWESELKKLNV</sequence>
<evidence type="ECO:0000313" key="1">
    <source>
        <dbReference type="EMBL" id="SVB31898.1"/>
    </source>
</evidence>
<accession>A0A382D0C5</accession>
<protein>
    <recommendedName>
        <fullName evidence="2">Dihydrodipicolinate synthase family protein</fullName>
    </recommendedName>
</protein>
<dbReference type="Gene3D" id="3.20.20.70">
    <property type="entry name" value="Aldolase class I"/>
    <property type="match status" value="1"/>
</dbReference>
<dbReference type="InterPro" id="IPR013785">
    <property type="entry name" value="Aldolase_TIM"/>
</dbReference>
<reference evidence="1" key="1">
    <citation type="submission" date="2018-05" db="EMBL/GenBank/DDBJ databases">
        <authorList>
            <person name="Lanie J.A."/>
            <person name="Ng W.-L."/>
            <person name="Kazmierczak K.M."/>
            <person name="Andrzejewski T.M."/>
            <person name="Davidsen T.M."/>
            <person name="Wayne K.J."/>
            <person name="Tettelin H."/>
            <person name="Glass J.I."/>
            <person name="Rusch D."/>
            <person name="Podicherti R."/>
            <person name="Tsui H.-C.T."/>
            <person name="Winkler M.E."/>
        </authorList>
    </citation>
    <scope>NUCLEOTIDE SEQUENCE</scope>
</reference>
<gene>
    <name evidence="1" type="ORF">METZ01_LOCUS184752</name>
</gene>
<dbReference type="SUPFAM" id="SSF51569">
    <property type="entry name" value="Aldolase"/>
    <property type="match status" value="1"/>
</dbReference>
<dbReference type="GO" id="GO:0008840">
    <property type="term" value="F:4-hydroxy-tetrahydrodipicolinate synthase activity"/>
    <property type="evidence" value="ECO:0007669"/>
    <property type="project" value="TreeGrafter"/>
</dbReference>
<dbReference type="EMBL" id="UINC01037028">
    <property type="protein sequence ID" value="SVB31898.1"/>
    <property type="molecule type" value="Genomic_DNA"/>
</dbReference>
<organism evidence="1">
    <name type="scientific">marine metagenome</name>
    <dbReference type="NCBI Taxonomy" id="408172"/>
    <lineage>
        <taxon>unclassified sequences</taxon>
        <taxon>metagenomes</taxon>
        <taxon>ecological metagenomes</taxon>
    </lineage>
</organism>
<dbReference type="PANTHER" id="PTHR12128:SF51">
    <property type="entry name" value="BLL4205 PROTEIN"/>
    <property type="match status" value="1"/>
</dbReference>
<dbReference type="PANTHER" id="PTHR12128">
    <property type="entry name" value="DIHYDRODIPICOLINATE SYNTHASE"/>
    <property type="match status" value="1"/>
</dbReference>
<dbReference type="InterPro" id="IPR002220">
    <property type="entry name" value="DapA-like"/>
</dbReference>
<evidence type="ECO:0008006" key="2">
    <source>
        <dbReference type="Google" id="ProtNLM"/>
    </source>
</evidence>
<dbReference type="SMART" id="SM01130">
    <property type="entry name" value="DHDPS"/>
    <property type="match status" value="1"/>
</dbReference>